<dbReference type="RefSeq" id="WP_179098952.1">
    <property type="nucleotide sequence ID" value="NZ_CP116614.1"/>
</dbReference>
<evidence type="ECO:0008006" key="3">
    <source>
        <dbReference type="Google" id="ProtNLM"/>
    </source>
</evidence>
<organism evidence="1 2">
    <name type="scientific">Porphyromonas gingivalis</name>
    <name type="common">Bacteroides gingivalis</name>
    <dbReference type="NCBI Taxonomy" id="837"/>
    <lineage>
        <taxon>Bacteria</taxon>
        <taxon>Pseudomonadati</taxon>
        <taxon>Bacteroidota</taxon>
        <taxon>Bacteroidia</taxon>
        <taxon>Bacteroidales</taxon>
        <taxon>Porphyromonadaceae</taxon>
        <taxon>Porphyromonas</taxon>
    </lineage>
</organism>
<dbReference type="EMBL" id="CP116614">
    <property type="protein sequence ID" value="WCG02709.1"/>
    <property type="molecule type" value="Genomic_DNA"/>
</dbReference>
<accession>A0AAE9XI78</accession>
<proteinExistence type="predicted"/>
<protein>
    <recommendedName>
        <fullName evidence="3">Arm DNA-binding domain-containing protein</fullName>
    </recommendedName>
</protein>
<gene>
    <name evidence="1" type="ORF">NY151_08615</name>
</gene>
<evidence type="ECO:0000313" key="1">
    <source>
        <dbReference type="EMBL" id="WCG02709.1"/>
    </source>
</evidence>
<reference evidence="1" key="1">
    <citation type="submission" date="2023-01" db="EMBL/GenBank/DDBJ databases">
        <title>Phages are important unrecognized players in the ecology of the oral pathogen Porphyromonas gingivalis.</title>
        <authorList>
            <person name="Matrishin C.B."/>
            <person name="Kauffman K.M."/>
        </authorList>
    </citation>
    <scope>NUCLEOTIDE SEQUENCE</scope>
    <source>
        <strain evidence="1">ATCC 49417</strain>
    </source>
</reference>
<dbReference type="AlphaFoldDB" id="A0AAE9XI78"/>
<evidence type="ECO:0000313" key="2">
    <source>
        <dbReference type="Proteomes" id="UP001179501"/>
    </source>
</evidence>
<dbReference type="Proteomes" id="UP001179501">
    <property type="component" value="Chromosome"/>
</dbReference>
<sequence>MLVSIKASIIVGGKRKYTPVRMSIGISLPENQWANGRAAVKSDKKRGVEACPIAYEVNRVLDDARNRALRIAFVSEKEGVSYSVLKDRLLSDVELSQIIGRKRASQCAIDWIDEHIENRRVAEPTKKQMRMTAEKMRRFDKVRGSVDTWMNIDYRYYDAFVSFLMQETGNSFQI</sequence>
<name>A0AAE9XI78_PORGN</name>